<dbReference type="AlphaFoldDB" id="A0A2N5VG24"/>
<keyword evidence="2 5" id="KW-0812">Transmembrane</keyword>
<evidence type="ECO:0000256" key="1">
    <source>
        <dbReference type="ARBA" id="ARBA00004370"/>
    </source>
</evidence>
<comment type="subcellular location">
    <subcellularLocation>
        <location evidence="1">Membrane</location>
    </subcellularLocation>
</comment>
<evidence type="ECO:0000313" key="9">
    <source>
        <dbReference type="Proteomes" id="UP000235388"/>
    </source>
</evidence>
<dbReference type="EMBL" id="PGCJ01000833">
    <property type="protein sequence ID" value="PLW18358.1"/>
    <property type="molecule type" value="Genomic_DNA"/>
</dbReference>
<organism evidence="7 10">
    <name type="scientific">Puccinia coronata f. sp. avenae</name>
    <dbReference type="NCBI Taxonomy" id="200324"/>
    <lineage>
        <taxon>Eukaryota</taxon>
        <taxon>Fungi</taxon>
        <taxon>Dikarya</taxon>
        <taxon>Basidiomycota</taxon>
        <taxon>Pucciniomycotina</taxon>
        <taxon>Pucciniomycetes</taxon>
        <taxon>Pucciniales</taxon>
        <taxon>Pucciniaceae</taxon>
        <taxon>Puccinia</taxon>
    </lineage>
</organism>
<evidence type="ECO:0000313" key="8">
    <source>
        <dbReference type="EMBL" id="PLW53251.1"/>
    </source>
</evidence>
<keyword evidence="4 5" id="KW-0472">Membrane</keyword>
<evidence type="ECO:0000313" key="6">
    <source>
        <dbReference type="EMBL" id="PLW18358.1"/>
    </source>
</evidence>
<dbReference type="EMBL" id="PGCI01000020">
    <property type="protein sequence ID" value="PLW48846.1"/>
    <property type="molecule type" value="Genomic_DNA"/>
</dbReference>
<evidence type="ECO:0000313" key="10">
    <source>
        <dbReference type="Proteomes" id="UP000235392"/>
    </source>
</evidence>
<reference evidence="9 10" key="1">
    <citation type="submission" date="2017-11" db="EMBL/GenBank/DDBJ databases">
        <title>De novo assembly and phasing of dikaryotic genomes from two isolates of Puccinia coronata f. sp. avenae, the causal agent of oat crown rust.</title>
        <authorList>
            <person name="Miller M.E."/>
            <person name="Zhang Y."/>
            <person name="Omidvar V."/>
            <person name="Sperschneider J."/>
            <person name="Schwessinger B."/>
            <person name="Raley C."/>
            <person name="Palmer J.M."/>
            <person name="Garnica D."/>
            <person name="Upadhyaya N."/>
            <person name="Rathjen J."/>
            <person name="Taylor J.M."/>
            <person name="Park R.F."/>
            <person name="Dodds P.N."/>
            <person name="Hirsch C.D."/>
            <person name="Kianian S.F."/>
            <person name="Figueroa M."/>
        </authorList>
    </citation>
    <scope>NUCLEOTIDE SEQUENCE [LARGE SCALE GENOMIC DNA]</scope>
    <source>
        <strain evidence="6">12NC29</strain>
        <strain evidence="7">12SD80</strain>
    </source>
</reference>
<comment type="caution">
    <text evidence="7">The sequence shown here is derived from an EMBL/GenBank/DDBJ whole genome shotgun (WGS) entry which is preliminary data.</text>
</comment>
<dbReference type="Proteomes" id="UP000235392">
    <property type="component" value="Unassembled WGS sequence"/>
</dbReference>
<dbReference type="InterPro" id="IPR005351">
    <property type="entry name" value="ASTER"/>
</dbReference>
<proteinExistence type="predicted"/>
<dbReference type="Pfam" id="PF03669">
    <property type="entry name" value="ASTER"/>
    <property type="match status" value="1"/>
</dbReference>
<evidence type="ECO:0000256" key="3">
    <source>
        <dbReference type="ARBA" id="ARBA00022989"/>
    </source>
</evidence>
<dbReference type="GO" id="GO:0044183">
    <property type="term" value="F:protein folding chaperone"/>
    <property type="evidence" value="ECO:0007669"/>
    <property type="project" value="InterPro"/>
</dbReference>
<evidence type="ECO:0000256" key="5">
    <source>
        <dbReference type="SAM" id="Phobius"/>
    </source>
</evidence>
<keyword evidence="3 5" id="KW-1133">Transmembrane helix</keyword>
<dbReference type="GO" id="GO:0045048">
    <property type="term" value="P:protein insertion into ER membrane"/>
    <property type="evidence" value="ECO:0007669"/>
    <property type="project" value="InterPro"/>
</dbReference>
<dbReference type="Proteomes" id="UP000235388">
    <property type="component" value="Unassembled WGS sequence"/>
</dbReference>
<protein>
    <submittedName>
        <fullName evidence="7">Uncharacterized protein</fullName>
    </submittedName>
</protein>
<feature type="transmembrane region" description="Helical" evidence="5">
    <location>
        <begin position="59"/>
        <end position="79"/>
    </location>
</feature>
<feature type="transmembrane region" description="Helical" evidence="5">
    <location>
        <begin position="20"/>
        <end position="47"/>
    </location>
</feature>
<evidence type="ECO:0000313" key="7">
    <source>
        <dbReference type="EMBL" id="PLW48846.1"/>
    </source>
</evidence>
<evidence type="ECO:0000256" key="4">
    <source>
        <dbReference type="ARBA" id="ARBA00023136"/>
    </source>
</evidence>
<gene>
    <name evidence="8" type="ORF">PCANC_07500</name>
    <name evidence="6" type="ORF">PCANC_14209</name>
    <name evidence="7" type="ORF">PCASD_02811</name>
</gene>
<evidence type="ECO:0000256" key="2">
    <source>
        <dbReference type="ARBA" id="ARBA00022692"/>
    </source>
</evidence>
<dbReference type="EMBL" id="PGCJ01000065">
    <property type="protein sequence ID" value="PLW53251.1"/>
    <property type="molecule type" value="Genomic_DNA"/>
</dbReference>
<sequence length="89" mass="9962">MSKFELPTQPDQQEEFELSTMVALFSAAFSMVLQQPILAWLSLFFAVTSIFNNAHRTSSSILSTLQALMFSVLALTTLYTKKLIDPTVI</sequence>
<dbReference type="OrthoDB" id="2503145at2759"/>
<dbReference type="GO" id="GO:0005789">
    <property type="term" value="C:endoplasmic reticulum membrane"/>
    <property type="evidence" value="ECO:0007669"/>
    <property type="project" value="InterPro"/>
</dbReference>
<accession>A0A2N5VG24</accession>
<keyword evidence="9" id="KW-1185">Reference proteome</keyword>
<name>A0A2N5VG24_9BASI</name>